<dbReference type="RefSeq" id="WP_345491673.1">
    <property type="nucleotide sequence ID" value="NZ_BAABHY010000005.1"/>
</dbReference>
<evidence type="ECO:0000256" key="1">
    <source>
        <dbReference type="ARBA" id="ARBA00012374"/>
    </source>
</evidence>
<accession>A0ABP9N9V3</accession>
<dbReference type="InterPro" id="IPR000326">
    <property type="entry name" value="PAP2/HPO"/>
</dbReference>
<evidence type="ECO:0000256" key="4">
    <source>
        <dbReference type="SAM" id="Phobius"/>
    </source>
</evidence>
<dbReference type="Gene3D" id="1.20.144.10">
    <property type="entry name" value="Phosphatidic acid phosphatase type 2/haloperoxidase"/>
    <property type="match status" value="1"/>
</dbReference>
<evidence type="ECO:0000313" key="7">
    <source>
        <dbReference type="Proteomes" id="UP001500171"/>
    </source>
</evidence>
<feature type="transmembrane region" description="Helical" evidence="4">
    <location>
        <begin position="22"/>
        <end position="47"/>
    </location>
</feature>
<name>A0ABP9N9V3_9GAMM</name>
<dbReference type="PANTHER" id="PTHR14969:SF13">
    <property type="entry name" value="AT30094P"/>
    <property type="match status" value="1"/>
</dbReference>
<reference evidence="7" key="1">
    <citation type="journal article" date="2019" name="Int. J. Syst. Evol. Microbiol.">
        <title>The Global Catalogue of Microorganisms (GCM) 10K type strain sequencing project: providing services to taxonomists for standard genome sequencing and annotation.</title>
        <authorList>
            <consortium name="The Broad Institute Genomics Platform"/>
            <consortium name="The Broad Institute Genome Sequencing Center for Infectious Disease"/>
            <person name="Wu L."/>
            <person name="Ma J."/>
        </authorList>
    </citation>
    <scope>NUCLEOTIDE SEQUENCE [LARGE SCALE GENOMIC DNA]</scope>
    <source>
        <strain evidence="7">JCM 18050</strain>
    </source>
</reference>
<dbReference type="SUPFAM" id="SSF48317">
    <property type="entry name" value="Acid phosphatase/Vanadium-dependent haloperoxidase"/>
    <property type="match status" value="1"/>
</dbReference>
<keyword evidence="7" id="KW-1185">Reference proteome</keyword>
<dbReference type="EC" id="3.6.1.27" evidence="1"/>
<dbReference type="Proteomes" id="UP001500171">
    <property type="component" value="Unassembled WGS sequence"/>
</dbReference>
<evidence type="ECO:0000256" key="2">
    <source>
        <dbReference type="ARBA" id="ARBA00032707"/>
    </source>
</evidence>
<keyword evidence="4" id="KW-0472">Membrane</keyword>
<keyword evidence="4" id="KW-0812">Transmembrane</keyword>
<comment type="caution">
    <text evidence="6">The sequence shown here is derived from an EMBL/GenBank/DDBJ whole genome shotgun (WGS) entry which is preliminary data.</text>
</comment>
<evidence type="ECO:0000259" key="5">
    <source>
        <dbReference type="SMART" id="SM00014"/>
    </source>
</evidence>
<dbReference type="InterPro" id="IPR036938">
    <property type="entry name" value="PAP2/HPO_sf"/>
</dbReference>
<gene>
    <name evidence="6" type="primary">ybjG</name>
    <name evidence="6" type="ORF">GCM10023211_19530</name>
</gene>
<proteinExistence type="predicted"/>
<feature type="transmembrane region" description="Helical" evidence="4">
    <location>
        <begin position="59"/>
        <end position="77"/>
    </location>
</feature>
<feature type="domain" description="Phosphatidic acid phosphatase type 2/haloperoxidase" evidence="5">
    <location>
        <begin position="54"/>
        <end position="169"/>
    </location>
</feature>
<organism evidence="6 7">
    <name type="scientific">Orbus sasakiae</name>
    <dbReference type="NCBI Taxonomy" id="1078475"/>
    <lineage>
        <taxon>Bacteria</taxon>
        <taxon>Pseudomonadati</taxon>
        <taxon>Pseudomonadota</taxon>
        <taxon>Gammaproteobacteria</taxon>
        <taxon>Orbales</taxon>
        <taxon>Orbaceae</taxon>
        <taxon>Orbus</taxon>
    </lineage>
</organism>
<evidence type="ECO:0000256" key="3">
    <source>
        <dbReference type="ARBA" id="ARBA00047594"/>
    </source>
</evidence>
<feature type="transmembrane region" description="Helical" evidence="4">
    <location>
        <begin position="97"/>
        <end position="116"/>
    </location>
</feature>
<keyword evidence="4" id="KW-1133">Transmembrane helix</keyword>
<comment type="catalytic activity">
    <reaction evidence="3">
        <text>di-trans,octa-cis-undecaprenyl diphosphate + H2O = di-trans,octa-cis-undecaprenyl phosphate + phosphate + H(+)</text>
        <dbReference type="Rhea" id="RHEA:28094"/>
        <dbReference type="ChEBI" id="CHEBI:15377"/>
        <dbReference type="ChEBI" id="CHEBI:15378"/>
        <dbReference type="ChEBI" id="CHEBI:43474"/>
        <dbReference type="ChEBI" id="CHEBI:58405"/>
        <dbReference type="ChEBI" id="CHEBI:60392"/>
        <dbReference type="EC" id="3.6.1.27"/>
    </reaction>
</comment>
<feature type="transmembrane region" description="Helical" evidence="4">
    <location>
        <begin position="154"/>
        <end position="172"/>
    </location>
</feature>
<dbReference type="EMBL" id="BAABHY010000005">
    <property type="protein sequence ID" value="GAA5112636.1"/>
    <property type="molecule type" value="Genomic_DNA"/>
</dbReference>
<evidence type="ECO:0000313" key="6">
    <source>
        <dbReference type="EMBL" id="GAA5112636.1"/>
    </source>
</evidence>
<feature type="transmembrane region" description="Helical" evidence="4">
    <location>
        <begin position="128"/>
        <end position="148"/>
    </location>
</feature>
<dbReference type="PANTHER" id="PTHR14969">
    <property type="entry name" value="SPHINGOSINE-1-PHOSPHATE PHOSPHOHYDROLASE"/>
    <property type="match status" value="1"/>
</dbReference>
<dbReference type="SMART" id="SM00014">
    <property type="entry name" value="acidPPc"/>
    <property type="match status" value="1"/>
</dbReference>
<protein>
    <recommendedName>
        <fullName evidence="1">undecaprenyl-diphosphate phosphatase</fullName>
        <ecNumber evidence="1">3.6.1.27</ecNumber>
    </recommendedName>
    <alternativeName>
        <fullName evidence="2">Undecaprenyl pyrophosphate phosphatase</fullName>
    </alternativeName>
</protein>
<sequence length="192" mass="21431">MLTQINTQLFLLLNAAPDASKFTINFALFCAQYLIYLPIIIGVYCGFKKPTTRQLLAKIALIVMATLILTVLLRAFVSSPRPFDLAIGTNYLPHTSSNSLPSKHAAFIFAITFALLSSVKQQLTKQYLAIGCLSIALLISWARIYLGVHWPLDILAAIVISAVCAYTIDQYWPNLKAIFKTRLPNLKLFNHQ</sequence>
<dbReference type="Pfam" id="PF01569">
    <property type="entry name" value="PAP2"/>
    <property type="match status" value="1"/>
</dbReference>